<dbReference type="KEGG" id="daw:HS1_000573"/>
<evidence type="ECO:0000313" key="4">
    <source>
        <dbReference type="Proteomes" id="UP000070560"/>
    </source>
</evidence>
<dbReference type="Proteomes" id="UP000885738">
    <property type="component" value="Unassembled WGS sequence"/>
</dbReference>
<dbReference type="AlphaFoldDB" id="A0A7C1ZMT1"/>
<accession>A0A7C1ZMT1</accession>
<evidence type="ECO:0000313" key="2">
    <source>
        <dbReference type="EMBL" id="AMM40379.1"/>
    </source>
</evidence>
<dbReference type="OrthoDB" id="9807959at2"/>
<protein>
    <submittedName>
        <fullName evidence="3">Type II toxin-antitoxin system HicB family antitoxin</fullName>
    </submittedName>
</protein>
<organism evidence="3">
    <name type="scientific">Desulfofervidus auxilii</name>
    <dbReference type="NCBI Taxonomy" id="1621989"/>
    <lineage>
        <taxon>Bacteria</taxon>
        <taxon>Pseudomonadati</taxon>
        <taxon>Thermodesulfobacteriota</taxon>
        <taxon>Candidatus Desulfofervidia</taxon>
        <taxon>Candidatus Desulfofervidales</taxon>
        <taxon>Candidatus Desulfofervidaceae</taxon>
        <taxon>Candidatus Desulfofervidus</taxon>
    </lineage>
</organism>
<dbReference type="RefSeq" id="WP_066060735.1">
    <property type="nucleotide sequence ID" value="NZ_CP013015.1"/>
</dbReference>
<dbReference type="Pfam" id="PF15919">
    <property type="entry name" value="HicB_lk_antitox"/>
    <property type="match status" value="1"/>
</dbReference>
<reference evidence="3" key="2">
    <citation type="journal article" date="2020" name="mSystems">
        <title>Genome- and Community-Level Interaction Insights into Carbon Utilization and Element Cycling Functions of Hydrothermarchaeota in Hydrothermal Sediment.</title>
        <authorList>
            <person name="Zhou Z."/>
            <person name="Liu Y."/>
            <person name="Xu W."/>
            <person name="Pan J."/>
            <person name="Luo Z.H."/>
            <person name="Li M."/>
        </authorList>
    </citation>
    <scope>NUCLEOTIDE SEQUENCE [LARGE SCALE GENOMIC DNA]</scope>
    <source>
        <strain evidence="3">HyVt-389</strain>
    </source>
</reference>
<dbReference type="InterPro" id="IPR035069">
    <property type="entry name" value="TTHA1013/TTHA0281-like"/>
</dbReference>
<dbReference type="EMBL" id="DRIH01000068">
    <property type="protein sequence ID" value="HEC67609.1"/>
    <property type="molecule type" value="Genomic_DNA"/>
</dbReference>
<reference evidence="2 4" key="1">
    <citation type="submission" date="2015-10" db="EMBL/GenBank/DDBJ databases">
        <title>Candidatus Desulfofervidus auxilii, a hydrogenotrophic sulfate-reducing bacterium involved in the thermophilic anaerobic oxidation of methane.</title>
        <authorList>
            <person name="Krukenberg V."/>
            <person name="Richter M."/>
            <person name="Wegener G."/>
        </authorList>
    </citation>
    <scope>NUCLEOTIDE SEQUENCE [LARGE SCALE GENOMIC DNA]</scope>
    <source>
        <strain evidence="2 4">HS1</strain>
    </source>
</reference>
<gene>
    <name evidence="3" type="ORF">ENI35_02160</name>
    <name evidence="2" type="ORF">HS1_000573</name>
</gene>
<dbReference type="Gene3D" id="3.30.160.250">
    <property type="match status" value="1"/>
</dbReference>
<proteinExistence type="predicted"/>
<keyword evidence="4" id="KW-1185">Reference proteome</keyword>
<dbReference type="SUPFAM" id="SSF143100">
    <property type="entry name" value="TTHA1013/TTHA0281-like"/>
    <property type="match status" value="1"/>
</dbReference>
<sequence length="66" mass="7652">MKIKVIIEKGEDGYFVAHCPSLKSCWSQGKTEEEALKNIQEAIELYLEPDEELVKDENHRIYEIAV</sequence>
<dbReference type="PANTHER" id="PTHR34504:SF2">
    <property type="entry name" value="UPF0150 PROTEIN SSL0259"/>
    <property type="match status" value="1"/>
</dbReference>
<dbReference type="EMBL" id="CP013015">
    <property type="protein sequence ID" value="AMM40379.1"/>
    <property type="molecule type" value="Genomic_DNA"/>
</dbReference>
<feature type="domain" description="HicB-like antitoxin of toxin-antitoxin system" evidence="1">
    <location>
        <begin position="5"/>
        <end position="49"/>
    </location>
</feature>
<dbReference type="PANTHER" id="PTHR34504">
    <property type="entry name" value="ANTITOXIN HICB"/>
    <property type="match status" value="1"/>
</dbReference>
<dbReference type="InterPro" id="IPR051404">
    <property type="entry name" value="TA_system_antitoxin"/>
</dbReference>
<name>A0A7C1ZMT1_DESA2</name>
<evidence type="ECO:0000313" key="3">
    <source>
        <dbReference type="EMBL" id="HEC67609.1"/>
    </source>
</evidence>
<dbReference type="InterPro" id="IPR031807">
    <property type="entry name" value="HicB-like"/>
</dbReference>
<evidence type="ECO:0000259" key="1">
    <source>
        <dbReference type="Pfam" id="PF15919"/>
    </source>
</evidence>
<dbReference type="Proteomes" id="UP000070560">
    <property type="component" value="Chromosome"/>
</dbReference>